<organism evidence="1 2">
    <name type="scientific">Coniosporium tulheliwenetii</name>
    <dbReference type="NCBI Taxonomy" id="3383036"/>
    <lineage>
        <taxon>Eukaryota</taxon>
        <taxon>Fungi</taxon>
        <taxon>Dikarya</taxon>
        <taxon>Ascomycota</taxon>
        <taxon>Pezizomycotina</taxon>
        <taxon>Dothideomycetes</taxon>
        <taxon>Dothideomycetes incertae sedis</taxon>
        <taxon>Coniosporium</taxon>
    </lineage>
</organism>
<gene>
    <name evidence="1" type="ORF">H2199_007473</name>
</gene>
<sequence length="115" mass="12463">MSSGYGLAGGPSRCFPFWQEVLACYVTNTSTDDDSGKAKCTPILDDYYECLHHKKEAAKTRALQAAYRKAQAAHPREDAPSAGQIRSLGLLDAPAPEKDIKRPRVIPSVKDDGVA</sequence>
<keyword evidence="2" id="KW-1185">Reference proteome</keyword>
<accession>A0ACC2YPM4</accession>
<protein>
    <submittedName>
        <fullName evidence="1">Uncharacterized protein</fullName>
    </submittedName>
</protein>
<dbReference type="EMBL" id="JAPDRP010000023">
    <property type="protein sequence ID" value="KAJ9637187.1"/>
    <property type="molecule type" value="Genomic_DNA"/>
</dbReference>
<dbReference type="Proteomes" id="UP001172680">
    <property type="component" value="Unassembled WGS sequence"/>
</dbReference>
<evidence type="ECO:0000313" key="2">
    <source>
        <dbReference type="Proteomes" id="UP001172680"/>
    </source>
</evidence>
<name>A0ACC2YPM4_9PEZI</name>
<reference evidence="1" key="1">
    <citation type="submission" date="2022-10" db="EMBL/GenBank/DDBJ databases">
        <title>Culturing micro-colonial fungi from biological soil crusts in the Mojave desert and describing Neophaeococcomyces mojavensis, and introducing the new genera and species Taxawa tesnikishii.</title>
        <authorList>
            <person name="Kurbessoian T."/>
            <person name="Stajich J.E."/>
        </authorList>
    </citation>
    <scope>NUCLEOTIDE SEQUENCE</scope>
    <source>
        <strain evidence="1">JES_115</strain>
    </source>
</reference>
<evidence type="ECO:0000313" key="1">
    <source>
        <dbReference type="EMBL" id="KAJ9637187.1"/>
    </source>
</evidence>
<proteinExistence type="predicted"/>
<comment type="caution">
    <text evidence="1">The sequence shown here is derived from an EMBL/GenBank/DDBJ whole genome shotgun (WGS) entry which is preliminary data.</text>
</comment>